<protein>
    <submittedName>
        <fullName evidence="2">PHP domain-containing protein</fullName>
    </submittedName>
</protein>
<feature type="domain" description="Polymerase/histidinol phosphatase N-terminal" evidence="1">
    <location>
        <begin position="31"/>
        <end position="104"/>
    </location>
</feature>
<dbReference type="InterPro" id="IPR052018">
    <property type="entry name" value="PHP_domain"/>
</dbReference>
<dbReference type="InterPro" id="IPR003141">
    <property type="entry name" value="Pol/His_phosphatase_N"/>
</dbReference>
<gene>
    <name evidence="2" type="ORF">PI95_019380</name>
</gene>
<dbReference type="GO" id="GO:0035312">
    <property type="term" value="F:5'-3' DNA exonuclease activity"/>
    <property type="evidence" value="ECO:0007669"/>
    <property type="project" value="TreeGrafter"/>
</dbReference>
<dbReference type="SMART" id="SM00481">
    <property type="entry name" value="POLIIIAc"/>
    <property type="match status" value="1"/>
</dbReference>
<dbReference type="CDD" id="cd07438">
    <property type="entry name" value="PHP_HisPPase_AMP"/>
    <property type="match status" value="1"/>
</dbReference>
<dbReference type="Proteomes" id="UP000031549">
    <property type="component" value="Unassembled WGS sequence"/>
</dbReference>
<dbReference type="AlphaFoldDB" id="A0A846HAM9"/>
<dbReference type="PANTHER" id="PTHR42924:SF3">
    <property type="entry name" value="POLYMERASE_HISTIDINOL PHOSPHATASE N-TERMINAL DOMAIN-CONTAINING PROTEIN"/>
    <property type="match status" value="1"/>
</dbReference>
<reference evidence="2 3" key="1">
    <citation type="journal article" date="2015" name="Genome Announc.">
        <title>Draft Genome Sequence of Cyanobacterium Hassallia byssoidea Strain VB512170, Isolated from Monuments in India.</title>
        <authorList>
            <person name="Singh D."/>
            <person name="Chandrababunaidu M.M."/>
            <person name="Panda A."/>
            <person name="Sen D."/>
            <person name="Bhattacharyya S."/>
            <person name="Adhikary S.P."/>
            <person name="Tripathy S."/>
        </authorList>
    </citation>
    <scope>NUCLEOTIDE SEQUENCE [LARGE SCALE GENOMIC DNA]</scope>
    <source>
        <strain evidence="2 3">VB512170</strain>
    </source>
</reference>
<dbReference type="InterPro" id="IPR004013">
    <property type="entry name" value="PHP_dom"/>
</dbReference>
<comment type="caution">
    <text evidence="2">The sequence shown here is derived from an EMBL/GenBank/DDBJ whole genome shotgun (WGS) entry which is preliminary data.</text>
</comment>
<dbReference type="Pfam" id="PF02811">
    <property type="entry name" value="PHP"/>
    <property type="match status" value="1"/>
</dbReference>
<dbReference type="InterPro" id="IPR016195">
    <property type="entry name" value="Pol/histidinol_Pase-like"/>
</dbReference>
<dbReference type="SUPFAM" id="SSF89550">
    <property type="entry name" value="PHP domain-like"/>
    <property type="match status" value="1"/>
</dbReference>
<evidence type="ECO:0000259" key="1">
    <source>
        <dbReference type="SMART" id="SM00481"/>
    </source>
</evidence>
<dbReference type="EMBL" id="JTCM02000046">
    <property type="protein sequence ID" value="NEU74657.1"/>
    <property type="molecule type" value="Genomic_DNA"/>
</dbReference>
<organism evidence="2 3">
    <name type="scientific">Hassallia byssoidea VB512170</name>
    <dbReference type="NCBI Taxonomy" id="1304833"/>
    <lineage>
        <taxon>Bacteria</taxon>
        <taxon>Bacillati</taxon>
        <taxon>Cyanobacteriota</taxon>
        <taxon>Cyanophyceae</taxon>
        <taxon>Nostocales</taxon>
        <taxon>Tolypothrichaceae</taxon>
        <taxon>Hassallia</taxon>
    </lineage>
</organism>
<dbReference type="PANTHER" id="PTHR42924">
    <property type="entry name" value="EXONUCLEASE"/>
    <property type="match status" value="1"/>
</dbReference>
<dbReference type="GO" id="GO:0004534">
    <property type="term" value="F:5'-3' RNA exonuclease activity"/>
    <property type="evidence" value="ECO:0007669"/>
    <property type="project" value="TreeGrafter"/>
</dbReference>
<name>A0A846HAM9_9CYAN</name>
<evidence type="ECO:0000313" key="2">
    <source>
        <dbReference type="EMBL" id="NEU74657.1"/>
    </source>
</evidence>
<proteinExistence type="predicted"/>
<keyword evidence="3" id="KW-1185">Reference proteome</keyword>
<dbReference type="Gene3D" id="3.20.20.140">
    <property type="entry name" value="Metal-dependent hydrolases"/>
    <property type="match status" value="1"/>
</dbReference>
<dbReference type="RefSeq" id="WP_039737432.1">
    <property type="nucleotide sequence ID" value="NZ_JTCM02000046.1"/>
</dbReference>
<evidence type="ECO:0000313" key="3">
    <source>
        <dbReference type="Proteomes" id="UP000031549"/>
    </source>
</evidence>
<accession>A0A846HAM9</accession>
<sequence length="228" mass="25461">MAVNFARTSTSRELLKEVFQNIDAQSCPRCFNFHMHTVHSDGRLQPAALMEQAIAIGLKGFAITDHHSINGYQAAQTWLEDWKWNNPGANSPHLWSGVEINANLLNVEVHILGYAFEPEHPSIKRYLQRKIATGEDYQIANVIAAIHNAGGLAVLAHPARYRRSHFDLIPAAAEAGIDGVETYYAYNNPNPWRASALESKQVQQLANEFNLYNTCGTDTHGLSLLQRL</sequence>